<dbReference type="PANTHER" id="PTHR21299:SF1">
    <property type="entry name" value="PANTOATE--BETA-ALANINE LIGASE"/>
    <property type="match status" value="1"/>
</dbReference>
<dbReference type="Pfam" id="PF02569">
    <property type="entry name" value="Pantoate_ligase"/>
    <property type="match status" value="1"/>
</dbReference>
<comment type="subcellular location">
    <subcellularLocation>
        <location evidence="8">Cytoplasm</location>
    </subcellularLocation>
</comment>
<dbReference type="PANTHER" id="PTHR21299">
    <property type="entry name" value="CYTIDYLATE KINASE/PANTOATE-BETA-ALANINE LIGASE"/>
    <property type="match status" value="1"/>
</dbReference>
<evidence type="ECO:0000256" key="7">
    <source>
        <dbReference type="ARBA" id="ARBA00048258"/>
    </source>
</evidence>
<reference evidence="10 11" key="1">
    <citation type="submission" date="2016-11" db="EMBL/GenBank/DDBJ databases">
        <authorList>
            <person name="Varghese N."/>
            <person name="Submissions S."/>
        </authorList>
    </citation>
    <scope>NUCLEOTIDE SEQUENCE [LARGE SCALE GENOMIC DNA]</scope>
    <source>
        <strain evidence="10 11">CGMCC 1.12174</strain>
        <strain evidence="9 12">DSM 26351</strain>
    </source>
</reference>
<dbReference type="EC" id="6.3.2.1" evidence="8"/>
<evidence type="ECO:0000313" key="11">
    <source>
        <dbReference type="Proteomes" id="UP000184031"/>
    </source>
</evidence>
<evidence type="ECO:0000256" key="8">
    <source>
        <dbReference type="HAMAP-Rule" id="MF_00158"/>
    </source>
</evidence>
<gene>
    <name evidence="8" type="primary">panC</name>
    <name evidence="9" type="ORF">SAMN04487891_101280</name>
    <name evidence="10" type="ORF">SAMN05216293_0283</name>
</gene>
<keyword evidence="5 8" id="KW-0547">Nucleotide-binding</keyword>
<feature type="binding site" evidence="8">
    <location>
        <begin position="30"/>
        <end position="37"/>
    </location>
    <ligand>
        <name>ATP</name>
        <dbReference type="ChEBI" id="CHEBI:30616"/>
    </ligand>
</feature>
<evidence type="ECO:0000256" key="1">
    <source>
        <dbReference type="ARBA" id="ARBA00004990"/>
    </source>
</evidence>
<comment type="pathway">
    <text evidence="1 8">Cofactor biosynthesis; (R)-pantothenate biosynthesis; (R)-pantothenate from (R)-pantoate and beta-alanine: step 1/1.</text>
</comment>
<feature type="binding site" evidence="8">
    <location>
        <position position="61"/>
    </location>
    <ligand>
        <name>beta-alanine</name>
        <dbReference type="ChEBI" id="CHEBI:57966"/>
    </ligand>
</feature>
<dbReference type="InterPro" id="IPR003721">
    <property type="entry name" value="Pantoate_ligase"/>
</dbReference>
<comment type="caution">
    <text evidence="8">Lacks conserved residue(s) required for the propagation of feature annotation.</text>
</comment>
<feature type="binding site" evidence="8">
    <location>
        <begin position="186"/>
        <end position="189"/>
    </location>
    <ligand>
        <name>ATP</name>
        <dbReference type="ChEBI" id="CHEBI:30616"/>
    </ligand>
</feature>
<evidence type="ECO:0000256" key="4">
    <source>
        <dbReference type="ARBA" id="ARBA00022655"/>
    </source>
</evidence>
<accession>A0A1M6PRA4</accession>
<dbReference type="Proteomes" id="UP000198940">
    <property type="component" value="Unassembled WGS sequence"/>
</dbReference>
<dbReference type="GO" id="GO:0005524">
    <property type="term" value="F:ATP binding"/>
    <property type="evidence" value="ECO:0007669"/>
    <property type="project" value="UniProtKB-KW"/>
</dbReference>
<comment type="subunit">
    <text evidence="8">Homodimer.</text>
</comment>
<keyword evidence="6 8" id="KW-0067">ATP-binding</keyword>
<dbReference type="InterPro" id="IPR014729">
    <property type="entry name" value="Rossmann-like_a/b/a_fold"/>
</dbReference>
<dbReference type="OrthoDB" id="9773087at2"/>
<dbReference type="NCBIfam" id="TIGR00125">
    <property type="entry name" value="cyt_tran_rel"/>
    <property type="match status" value="1"/>
</dbReference>
<keyword evidence="8" id="KW-0963">Cytoplasm</keyword>
<dbReference type="EMBL" id="FRAT01000001">
    <property type="protein sequence ID" value="SHK10473.1"/>
    <property type="molecule type" value="Genomic_DNA"/>
</dbReference>
<feature type="binding site" evidence="8">
    <location>
        <begin position="149"/>
        <end position="152"/>
    </location>
    <ligand>
        <name>ATP</name>
        <dbReference type="ChEBI" id="CHEBI:30616"/>
    </ligand>
</feature>
<keyword evidence="4 8" id="KW-0566">Pantothenate biosynthesis</keyword>
<keyword evidence="12" id="KW-1185">Reference proteome</keyword>
<dbReference type="Gene3D" id="3.30.1300.10">
    <property type="entry name" value="Pantoate-beta-alanine ligase, C-terminal domain"/>
    <property type="match status" value="1"/>
</dbReference>
<proteinExistence type="inferred from homology"/>
<organism evidence="10 11">
    <name type="scientific">Flagellimonas taeanensis</name>
    <dbReference type="NCBI Taxonomy" id="1005926"/>
    <lineage>
        <taxon>Bacteria</taxon>
        <taxon>Pseudomonadati</taxon>
        <taxon>Bacteroidota</taxon>
        <taxon>Flavobacteriia</taxon>
        <taxon>Flavobacteriales</taxon>
        <taxon>Flavobacteriaceae</taxon>
        <taxon>Flagellimonas</taxon>
    </lineage>
</organism>
<dbReference type="HAMAP" id="MF_00158">
    <property type="entry name" value="PanC"/>
    <property type="match status" value="1"/>
</dbReference>
<dbReference type="GO" id="GO:0015940">
    <property type="term" value="P:pantothenate biosynthetic process"/>
    <property type="evidence" value="ECO:0007669"/>
    <property type="project" value="UniProtKB-UniRule"/>
</dbReference>
<evidence type="ECO:0000256" key="6">
    <source>
        <dbReference type="ARBA" id="ARBA00022840"/>
    </source>
</evidence>
<evidence type="ECO:0000313" key="10">
    <source>
        <dbReference type="EMBL" id="SHK10473.1"/>
    </source>
</evidence>
<evidence type="ECO:0000313" key="12">
    <source>
        <dbReference type="Proteomes" id="UP000198940"/>
    </source>
</evidence>
<feature type="binding site" evidence="8">
    <location>
        <position position="155"/>
    </location>
    <ligand>
        <name>(R)-pantoate</name>
        <dbReference type="ChEBI" id="CHEBI:15980"/>
    </ligand>
</feature>
<comment type="caution">
    <text evidence="10">The sequence shown here is derived from an EMBL/GenBank/DDBJ whole genome shotgun (WGS) entry which is preliminary data.</text>
</comment>
<dbReference type="SUPFAM" id="SSF52374">
    <property type="entry name" value="Nucleotidylyl transferase"/>
    <property type="match status" value="1"/>
</dbReference>
<comment type="catalytic activity">
    <reaction evidence="7 8">
        <text>(R)-pantoate + beta-alanine + ATP = (R)-pantothenate + AMP + diphosphate + H(+)</text>
        <dbReference type="Rhea" id="RHEA:10912"/>
        <dbReference type="ChEBI" id="CHEBI:15378"/>
        <dbReference type="ChEBI" id="CHEBI:15980"/>
        <dbReference type="ChEBI" id="CHEBI:29032"/>
        <dbReference type="ChEBI" id="CHEBI:30616"/>
        <dbReference type="ChEBI" id="CHEBI:33019"/>
        <dbReference type="ChEBI" id="CHEBI:57966"/>
        <dbReference type="ChEBI" id="CHEBI:456215"/>
        <dbReference type="EC" id="6.3.2.1"/>
    </reaction>
</comment>
<comment type="similarity">
    <text evidence="2 8">Belongs to the pantothenate synthetase family.</text>
</comment>
<dbReference type="Gene3D" id="3.40.50.620">
    <property type="entry name" value="HUPs"/>
    <property type="match status" value="1"/>
</dbReference>
<comment type="function">
    <text evidence="8">Catalyzes the condensation of pantoate with beta-alanine in an ATP-dependent reaction via a pantoyl-adenylate intermediate.</text>
</comment>
<feature type="binding site" evidence="8">
    <location>
        <position position="61"/>
    </location>
    <ligand>
        <name>(R)-pantoate</name>
        <dbReference type="ChEBI" id="CHEBI:15980"/>
    </ligand>
</feature>
<evidence type="ECO:0000256" key="3">
    <source>
        <dbReference type="ARBA" id="ARBA00022598"/>
    </source>
</evidence>
<dbReference type="AlphaFoldDB" id="A0A1M6PRA4"/>
<dbReference type="NCBIfam" id="TIGR00018">
    <property type="entry name" value="panC"/>
    <property type="match status" value="1"/>
</dbReference>
<dbReference type="InterPro" id="IPR042176">
    <property type="entry name" value="Pantoate_ligase_C"/>
</dbReference>
<dbReference type="STRING" id="1055723.SAMN05216293_0283"/>
<accession>A0A3A1P1A5</accession>
<dbReference type="Proteomes" id="UP000184031">
    <property type="component" value="Unassembled WGS sequence"/>
</dbReference>
<comment type="miscellaneous">
    <text evidence="8">The reaction proceeds by a bi uni uni bi ping pong mechanism.</text>
</comment>
<dbReference type="GO" id="GO:0005829">
    <property type="term" value="C:cytosol"/>
    <property type="evidence" value="ECO:0007669"/>
    <property type="project" value="TreeGrafter"/>
</dbReference>
<dbReference type="EMBL" id="FOKU01000001">
    <property type="protein sequence ID" value="SFB67583.1"/>
    <property type="molecule type" value="Genomic_DNA"/>
</dbReference>
<feature type="active site" description="Proton donor" evidence="8">
    <location>
        <position position="37"/>
    </location>
</feature>
<evidence type="ECO:0000313" key="9">
    <source>
        <dbReference type="EMBL" id="SFB67583.1"/>
    </source>
</evidence>
<sequence>MHIFDRKKELVSFLQDERKKNISIGLVPTMGALHTGHVSLVKKALSENGLVVVSIFVNPTQFDKKDDLEKYPRSLERDVELLQKESDQIIVFAPSIDEIYGKSVKSQSYEFDGLDKVMEGEFRAGHFNGVGTIVELLLRTVSPDKAYFGEKDFQQLQIIRKMVQIKKLPYAIIGCPIEREPNGLAKSSRNERLSETTKEEAGLIYETLLAAKSKFGTESASSIRHWVKSEFGKNPVFNLEYFEIADENTLTPMLKKQNDQKYRAFIAVYADGVRLIDNLRLN</sequence>
<dbReference type="InterPro" id="IPR004821">
    <property type="entry name" value="Cyt_trans-like"/>
</dbReference>
<dbReference type="GO" id="GO:0004592">
    <property type="term" value="F:pantoate-beta-alanine ligase activity"/>
    <property type="evidence" value="ECO:0007669"/>
    <property type="project" value="UniProtKB-UniRule"/>
</dbReference>
<evidence type="ECO:0000256" key="5">
    <source>
        <dbReference type="ARBA" id="ARBA00022741"/>
    </source>
</evidence>
<keyword evidence="3 8" id="KW-0436">Ligase</keyword>
<dbReference type="RefSeq" id="WP_072876079.1">
    <property type="nucleotide sequence ID" value="NZ_FOKU01000001.1"/>
</dbReference>
<evidence type="ECO:0000256" key="2">
    <source>
        <dbReference type="ARBA" id="ARBA00009256"/>
    </source>
</evidence>
<name>A0A1M6PRA4_9FLAO</name>
<dbReference type="UniPathway" id="UPA00028">
    <property type="reaction ID" value="UER00005"/>
</dbReference>
<protein>
    <recommendedName>
        <fullName evidence="8">Pantothenate synthetase</fullName>
        <shortName evidence="8">PS</shortName>
        <ecNumber evidence="8">6.3.2.1</ecNumber>
    </recommendedName>
    <alternativeName>
        <fullName evidence="8">Pantoate--beta-alanine ligase</fullName>
    </alternativeName>
    <alternativeName>
        <fullName evidence="8">Pantoate-activating enzyme</fullName>
    </alternativeName>
</protein>